<feature type="domain" description="PLL-like beta propeller" evidence="2">
    <location>
        <begin position="312"/>
        <end position="637"/>
    </location>
</feature>
<organism evidence="3 4">
    <name type="scientific">Umezawaea tangerina</name>
    <dbReference type="NCBI Taxonomy" id="84725"/>
    <lineage>
        <taxon>Bacteria</taxon>
        <taxon>Bacillati</taxon>
        <taxon>Actinomycetota</taxon>
        <taxon>Actinomycetes</taxon>
        <taxon>Pseudonocardiales</taxon>
        <taxon>Pseudonocardiaceae</taxon>
        <taxon>Umezawaea</taxon>
    </lineage>
</organism>
<dbReference type="GO" id="GO:0016137">
    <property type="term" value="P:glycoside metabolic process"/>
    <property type="evidence" value="ECO:0007669"/>
    <property type="project" value="UniProtKB-ARBA"/>
</dbReference>
<dbReference type="GO" id="GO:0000225">
    <property type="term" value="F:N-acetylglucosaminylphosphatidylinositol deacetylase activity"/>
    <property type="evidence" value="ECO:0007669"/>
    <property type="project" value="TreeGrafter"/>
</dbReference>
<evidence type="ECO:0000313" key="3">
    <source>
        <dbReference type="EMBL" id="PRY46043.1"/>
    </source>
</evidence>
<dbReference type="SUPFAM" id="SSF102588">
    <property type="entry name" value="LmbE-like"/>
    <property type="match status" value="1"/>
</dbReference>
<dbReference type="RefSeq" id="WP_170155663.1">
    <property type="nucleotide sequence ID" value="NZ_PVTF01000001.1"/>
</dbReference>
<comment type="caution">
    <text evidence="3">The sequence shown here is derived from an EMBL/GenBank/DDBJ whole genome shotgun (WGS) entry which is preliminary data.</text>
</comment>
<proteinExistence type="predicted"/>
<keyword evidence="1" id="KW-0862">Zinc</keyword>
<keyword evidence="4" id="KW-1185">Reference proteome</keyword>
<evidence type="ECO:0000313" key="4">
    <source>
        <dbReference type="Proteomes" id="UP000239494"/>
    </source>
</evidence>
<dbReference type="Gene3D" id="3.40.50.10320">
    <property type="entry name" value="LmbE-like"/>
    <property type="match status" value="1"/>
</dbReference>
<evidence type="ECO:0000256" key="1">
    <source>
        <dbReference type="ARBA" id="ARBA00022833"/>
    </source>
</evidence>
<dbReference type="PANTHER" id="PTHR12993">
    <property type="entry name" value="N-ACETYLGLUCOSAMINYL-PHOSPHATIDYLINOSITOL DE-N-ACETYLASE-RELATED"/>
    <property type="match status" value="1"/>
</dbReference>
<dbReference type="Proteomes" id="UP000239494">
    <property type="component" value="Unassembled WGS sequence"/>
</dbReference>
<gene>
    <name evidence="3" type="ORF">CLV43_101307</name>
</gene>
<dbReference type="InterPro" id="IPR006311">
    <property type="entry name" value="TAT_signal"/>
</dbReference>
<dbReference type="Pfam" id="PF26607">
    <property type="entry name" value="DUF8189"/>
    <property type="match status" value="1"/>
</dbReference>
<name>A0A2T0TK51_9PSEU</name>
<reference evidence="3 4" key="1">
    <citation type="submission" date="2018-03" db="EMBL/GenBank/DDBJ databases">
        <title>Genomic Encyclopedia of Archaeal and Bacterial Type Strains, Phase II (KMG-II): from individual species to whole genera.</title>
        <authorList>
            <person name="Goeker M."/>
        </authorList>
    </citation>
    <scope>NUCLEOTIDE SEQUENCE [LARGE SCALE GENOMIC DNA]</scope>
    <source>
        <strain evidence="3 4">DSM 44720</strain>
    </source>
</reference>
<dbReference type="AlphaFoldDB" id="A0A2T0TK51"/>
<protein>
    <submittedName>
        <fullName evidence="3">LmbE family N-acetylglucosaminyl deacetylase</fullName>
    </submittedName>
</protein>
<dbReference type="SUPFAM" id="SSF89372">
    <property type="entry name" value="Fucose-specific lectin"/>
    <property type="match status" value="2"/>
</dbReference>
<evidence type="ECO:0000259" key="2">
    <source>
        <dbReference type="Pfam" id="PF26607"/>
    </source>
</evidence>
<dbReference type="EMBL" id="PVTF01000001">
    <property type="protein sequence ID" value="PRY46043.1"/>
    <property type="molecule type" value="Genomic_DNA"/>
</dbReference>
<sequence>MAHISRRTVMVAGITAATTAAIGVGTGTAGAAGARSLPTGGSFLQIVAHTDDDLLFLNPDIQPSIQSGRPVRTVVLGADEFNGVSGQQTREQLAANLQEGSRRAWAVLAGKPNSWTRATMSVAGKTVEIDTLNGAPQIQMIYLSLPDAGDDLHTDALTKLWENPNYSTSTIRPTGSAVPVQTYNQAALNAVLLALLVQFQPTAIRVQDPFPEDARFVDQPDHWDHIAAAKFAQKAVKAYGGPTGRPLALLTRYRCYNTQSAPANVPNALLNPKTAGYQAYAALDPLTGGSFDSNLARNYQRWPVVAPWAAIDSTGVLHAFVVTGDSLAVWKQPNGGAWVGPTTLKTGSFAPGVAVALRGDGRLRVAVLDLDTGSVLTTKQSAPGAGFETTWTNVGNPNGSSPAYGTPALGVNSDGGIEMYVVNAAGKISNAFEQGSGFSTWYEVTGGGGKAMTPPVAITAPSGKLHVFADGGGKTLHWYQNPGSGTVYQALTSTAECTFGPGVAVESTGKVRIVSREQGDGASGTLAEKTVNGAWATSLTHIGGQGGVGPVAAVTSGGSTPRILAFNRNDGYGISVSRQASNGAFGAWTDLGGYCEVGPAAVRDAMGKVRVLVVGGDAKLYEAIQTTAGPDGAFGAWQQAGS</sequence>
<dbReference type="Gene3D" id="2.120.10.70">
    <property type="entry name" value="Fucose-specific lectin"/>
    <property type="match status" value="1"/>
</dbReference>
<dbReference type="InterPro" id="IPR003737">
    <property type="entry name" value="GlcNAc_PI_deacetylase-related"/>
</dbReference>
<dbReference type="PANTHER" id="PTHR12993:SF23">
    <property type="entry name" value="N-ACETYLGLUCOSAMINYLPHOSPHATIDYLINOSITOL DEACETYLASE"/>
    <property type="match status" value="1"/>
</dbReference>
<dbReference type="InterPro" id="IPR024078">
    <property type="entry name" value="LmbE-like_dom_sf"/>
</dbReference>
<dbReference type="PROSITE" id="PS51318">
    <property type="entry name" value="TAT"/>
    <property type="match status" value="1"/>
</dbReference>
<accession>A0A2T0TK51</accession>
<dbReference type="InterPro" id="IPR058502">
    <property type="entry name" value="PLL-like_beta-prop"/>
</dbReference>